<dbReference type="InterPro" id="IPR013249">
    <property type="entry name" value="RNA_pol_sigma70_r4_t2"/>
</dbReference>
<sequence>MSPSHQPYNEQDLLLKLREGDELAFEAIYQKHSLAIYANILRMVRDEAAASDLLQEVFLKIWENRQQIDPAKSFKGYLFTCSRFLVLNFLRHVSIEKQVENYLSHTRSEAYEHIEEGVFNKETEGFLYKTIAQLPPQRQKVYTLCKIDGMSYEQVAVLLGISTTTVQDHIVKANRFIKDRMSGTQTAILVAMIGAQLLYGKFF</sequence>
<dbReference type="SUPFAM" id="SSF88659">
    <property type="entry name" value="Sigma3 and sigma4 domains of RNA polymerase sigma factors"/>
    <property type="match status" value="1"/>
</dbReference>
<dbReference type="Proteomes" id="UP000198670">
    <property type="component" value="Unassembled WGS sequence"/>
</dbReference>
<evidence type="ECO:0000259" key="6">
    <source>
        <dbReference type="Pfam" id="PF08281"/>
    </source>
</evidence>
<gene>
    <name evidence="7" type="ORF">SAMN05444682_102142</name>
</gene>
<evidence type="ECO:0000313" key="7">
    <source>
        <dbReference type="EMBL" id="SFI05513.1"/>
    </source>
</evidence>
<dbReference type="Pfam" id="PF08281">
    <property type="entry name" value="Sigma70_r4_2"/>
    <property type="match status" value="1"/>
</dbReference>
<feature type="domain" description="RNA polymerase sigma factor 70 region 4 type 2" evidence="6">
    <location>
        <begin position="127"/>
        <end position="173"/>
    </location>
</feature>
<dbReference type="InterPro" id="IPR039425">
    <property type="entry name" value="RNA_pol_sigma-70-like"/>
</dbReference>
<dbReference type="STRING" id="1477437.SAMN05444682_102142"/>
<dbReference type="PANTHER" id="PTHR43133:SF46">
    <property type="entry name" value="RNA POLYMERASE SIGMA-70 FACTOR ECF SUBFAMILY"/>
    <property type="match status" value="1"/>
</dbReference>
<reference evidence="7 8" key="1">
    <citation type="submission" date="2016-10" db="EMBL/GenBank/DDBJ databases">
        <authorList>
            <person name="de Groot N.N."/>
        </authorList>
    </citation>
    <scope>NUCLEOTIDE SEQUENCE [LARGE SCALE GENOMIC DNA]</scope>
    <source>
        <strain evidence="7 8">RK1</strain>
    </source>
</reference>
<dbReference type="AlphaFoldDB" id="A0A1I3F2X1"/>
<comment type="similarity">
    <text evidence="1">Belongs to the sigma-70 factor family. ECF subfamily.</text>
</comment>
<evidence type="ECO:0000256" key="3">
    <source>
        <dbReference type="ARBA" id="ARBA00023082"/>
    </source>
</evidence>
<keyword evidence="8" id="KW-1185">Reference proteome</keyword>
<evidence type="ECO:0000256" key="4">
    <source>
        <dbReference type="ARBA" id="ARBA00023163"/>
    </source>
</evidence>
<protein>
    <submittedName>
        <fullName evidence="7">RNA polymerase sigma-70 factor, ECF subfamily</fullName>
    </submittedName>
</protein>
<dbReference type="NCBIfam" id="TIGR02937">
    <property type="entry name" value="sigma70-ECF"/>
    <property type="match status" value="1"/>
</dbReference>
<dbReference type="InterPro" id="IPR014284">
    <property type="entry name" value="RNA_pol_sigma-70_dom"/>
</dbReference>
<proteinExistence type="inferred from homology"/>
<dbReference type="Pfam" id="PF04542">
    <property type="entry name" value="Sigma70_r2"/>
    <property type="match status" value="1"/>
</dbReference>
<dbReference type="InterPro" id="IPR014327">
    <property type="entry name" value="RNA_pol_sigma70_bacteroid"/>
</dbReference>
<dbReference type="GO" id="GO:0006352">
    <property type="term" value="P:DNA-templated transcription initiation"/>
    <property type="evidence" value="ECO:0007669"/>
    <property type="project" value="InterPro"/>
</dbReference>
<dbReference type="GO" id="GO:0016987">
    <property type="term" value="F:sigma factor activity"/>
    <property type="evidence" value="ECO:0007669"/>
    <property type="project" value="UniProtKB-KW"/>
</dbReference>
<dbReference type="InterPro" id="IPR013325">
    <property type="entry name" value="RNA_pol_sigma_r2"/>
</dbReference>
<accession>A0A1I3F2X1</accession>
<dbReference type="Gene3D" id="1.10.1740.10">
    <property type="match status" value="1"/>
</dbReference>
<dbReference type="InterPro" id="IPR013324">
    <property type="entry name" value="RNA_pol_sigma_r3/r4-like"/>
</dbReference>
<organism evidence="7 8">
    <name type="scientific">Parapedobacter indicus</name>
    <dbReference type="NCBI Taxonomy" id="1477437"/>
    <lineage>
        <taxon>Bacteria</taxon>
        <taxon>Pseudomonadati</taxon>
        <taxon>Bacteroidota</taxon>
        <taxon>Sphingobacteriia</taxon>
        <taxon>Sphingobacteriales</taxon>
        <taxon>Sphingobacteriaceae</taxon>
        <taxon>Parapedobacter</taxon>
    </lineage>
</organism>
<dbReference type="InterPro" id="IPR007627">
    <property type="entry name" value="RNA_pol_sigma70_r2"/>
</dbReference>
<evidence type="ECO:0000256" key="1">
    <source>
        <dbReference type="ARBA" id="ARBA00010641"/>
    </source>
</evidence>
<keyword evidence="2" id="KW-0805">Transcription regulation</keyword>
<dbReference type="GO" id="GO:0003677">
    <property type="term" value="F:DNA binding"/>
    <property type="evidence" value="ECO:0007669"/>
    <property type="project" value="InterPro"/>
</dbReference>
<keyword evidence="4" id="KW-0804">Transcription</keyword>
<evidence type="ECO:0000256" key="2">
    <source>
        <dbReference type="ARBA" id="ARBA00023015"/>
    </source>
</evidence>
<dbReference type="SUPFAM" id="SSF88946">
    <property type="entry name" value="Sigma2 domain of RNA polymerase sigma factors"/>
    <property type="match status" value="1"/>
</dbReference>
<keyword evidence="3" id="KW-0731">Sigma factor</keyword>
<dbReference type="OrthoDB" id="655312at2"/>
<dbReference type="InterPro" id="IPR036388">
    <property type="entry name" value="WH-like_DNA-bd_sf"/>
</dbReference>
<evidence type="ECO:0000259" key="5">
    <source>
        <dbReference type="Pfam" id="PF04542"/>
    </source>
</evidence>
<dbReference type="RefSeq" id="WP_090624735.1">
    <property type="nucleotide sequence ID" value="NZ_FOQO01000002.1"/>
</dbReference>
<evidence type="ECO:0000313" key="8">
    <source>
        <dbReference type="Proteomes" id="UP000198670"/>
    </source>
</evidence>
<feature type="domain" description="RNA polymerase sigma-70 region 2" evidence="5">
    <location>
        <begin position="28"/>
        <end position="92"/>
    </location>
</feature>
<name>A0A1I3F2X1_9SPHI</name>
<dbReference type="Gene3D" id="1.10.10.10">
    <property type="entry name" value="Winged helix-like DNA-binding domain superfamily/Winged helix DNA-binding domain"/>
    <property type="match status" value="1"/>
</dbReference>
<dbReference type="NCBIfam" id="TIGR02985">
    <property type="entry name" value="Sig70_bacteroi1"/>
    <property type="match status" value="1"/>
</dbReference>
<dbReference type="EMBL" id="FOQO01000002">
    <property type="protein sequence ID" value="SFI05513.1"/>
    <property type="molecule type" value="Genomic_DNA"/>
</dbReference>
<dbReference type="PANTHER" id="PTHR43133">
    <property type="entry name" value="RNA POLYMERASE ECF-TYPE SIGMA FACTO"/>
    <property type="match status" value="1"/>
</dbReference>